<accession>A0A084XU86</accession>
<evidence type="ECO:0008006" key="3">
    <source>
        <dbReference type="Google" id="ProtNLM"/>
    </source>
</evidence>
<dbReference type="PANTHER" id="PTHR39431">
    <property type="entry name" value="FRPA/C-RELATED PROTEIN"/>
    <property type="match status" value="1"/>
</dbReference>
<reference evidence="1 2" key="1">
    <citation type="submission" date="2014-07" db="EMBL/GenBank/DDBJ databases">
        <title>Expanding our view of genomic diversity in Candidatus Accumulibacter clades.</title>
        <authorList>
            <person name="Skennerton C.T."/>
            <person name="Barr J.J."/>
            <person name="Slater F.R."/>
            <person name="Bond P.L."/>
            <person name="Tyson G.W."/>
        </authorList>
    </citation>
    <scope>NUCLEOTIDE SEQUENCE [LARGE SCALE GENOMIC DNA]</scope>
    <source>
        <strain evidence="2">SK-01</strain>
    </source>
</reference>
<gene>
    <name evidence="1" type="ORF">CAPSK01_004873</name>
</gene>
<proteinExistence type="predicted"/>
<sequence>MFTSIYQAATMKITSSEMQMLSSHVAAQRTEVRESTRMWIGAQRPDFEGRGNARAAADQVTLSDAGKAAAQADALEGSTDQTENDPRMLLMRALVRMLTGEDVRVFDAAELPAPAAAQAPVFDLPAEAVPVAVVQGERAAAAQRPAGYGVEYDYHASHSEFEQTSFAASGVIKTADGKEIRFDLQLQMSRSYHEESDVSLRLGDATRQKKDPLVINFAGDAAQLSDQRFKFDLDANGTTESINRLASGSGFLTLDRNHDGQINNGSELFGTRSGDGFADLAALDDDGNGWIDENDAVYTQLGVWTPDASGGGQVQNLKEANVGALSLARVATPFDLRNGSNETIGQIRSSGVFLQENGGVGSLQQVDLSV</sequence>
<comment type="caution">
    <text evidence="1">The sequence shown here is derived from an EMBL/GenBank/DDBJ whole genome shotgun (WGS) entry which is preliminary data.</text>
</comment>
<evidence type="ECO:0000313" key="2">
    <source>
        <dbReference type="Proteomes" id="UP000019812"/>
    </source>
</evidence>
<protein>
    <recommendedName>
        <fullName evidence="3">VCBS repeat-containing protein</fullName>
    </recommendedName>
</protein>
<dbReference type="AlphaFoldDB" id="A0A084XU86"/>
<dbReference type="Proteomes" id="UP000019812">
    <property type="component" value="Unassembled WGS sequence"/>
</dbReference>
<evidence type="ECO:0000313" key="1">
    <source>
        <dbReference type="EMBL" id="KFB66030.1"/>
    </source>
</evidence>
<dbReference type="STRING" id="1457154.CAPSK01_004873"/>
<name>A0A084XU86_9PROT</name>
<organism evidence="1 2">
    <name type="scientific">Candidatus Accumulibacter vicinus</name>
    <dbReference type="NCBI Taxonomy" id="2954382"/>
    <lineage>
        <taxon>Bacteria</taxon>
        <taxon>Pseudomonadati</taxon>
        <taxon>Pseudomonadota</taxon>
        <taxon>Betaproteobacteria</taxon>
        <taxon>Candidatus Accumulibacter</taxon>
    </lineage>
</organism>
<dbReference type="PANTHER" id="PTHR39431:SF1">
    <property type="entry name" value="FRPA_C-RELATED PROTEIN"/>
    <property type="match status" value="1"/>
</dbReference>
<dbReference type="EMBL" id="JDSS02000053">
    <property type="protein sequence ID" value="KFB66030.1"/>
    <property type="molecule type" value="Genomic_DNA"/>
</dbReference>